<dbReference type="EMBL" id="LASV01000160">
    <property type="protein sequence ID" value="KKA22076.1"/>
    <property type="molecule type" value="Genomic_DNA"/>
</dbReference>
<dbReference type="CDD" id="cd12365">
    <property type="entry name" value="RRM_RNPS1"/>
    <property type="match status" value="1"/>
</dbReference>
<evidence type="ECO:0000256" key="3">
    <source>
        <dbReference type="PROSITE-ProRule" id="PRU00176"/>
    </source>
</evidence>
<dbReference type="Gene3D" id="3.30.70.330">
    <property type="match status" value="1"/>
</dbReference>
<dbReference type="PROSITE" id="PS00674">
    <property type="entry name" value="AAA"/>
    <property type="match status" value="1"/>
</dbReference>
<feature type="region of interest" description="Disordered" evidence="4">
    <location>
        <begin position="971"/>
        <end position="1000"/>
    </location>
</feature>
<dbReference type="Pfam" id="PF00004">
    <property type="entry name" value="AAA"/>
    <property type="match status" value="2"/>
</dbReference>
<dbReference type="GO" id="GO:0003723">
    <property type="term" value="F:RNA binding"/>
    <property type="evidence" value="ECO:0007669"/>
    <property type="project" value="UniProtKB-UniRule"/>
</dbReference>
<evidence type="ECO:0000259" key="5">
    <source>
        <dbReference type="PROSITE" id="PS50102"/>
    </source>
</evidence>
<dbReference type="AlphaFoldDB" id="A0A0F4YW52"/>
<evidence type="ECO:0000256" key="1">
    <source>
        <dbReference type="ARBA" id="ARBA00022741"/>
    </source>
</evidence>
<sequence length="1051" mass="116154">MSESRLFTVRPLSKQPKNDLRDWFRIYLSPSSLTFLKLRAGDLCFLQQSEGPPKTAIAWTALENIQNTVVQTSKVLQDCYGIKLGDKLTITRLDDSLDEVATVLLEECTDSDKLANYGSLLDADKQHWEWALEYPLSKCEILSVGLVFDMELKGQRRSFKVAELWAQSSSAKTIFRFTKASTVKIGDDKQKMARVAKLEVRESGLGGISDQIKRINQILVDFRSEMHPVSMPPFYKLSRGLLIYGPKGTGKTALLQKIEAAGWEKSFVIGSSTLSRSVGDGEAKLRKIFHDALLSQPSVIIIDQVEFIAPKRTSHDSSSLAYVLCESIDALRSAKVLVVAATRHPNDVDDSLRTPHRLAIEIELSVPTAAARAHMLRAMRGESTEPSDSLIEFMAEKTHGYVGADLFALLQLSCRKARDRLIMAGSIHNDIDGDVSDIAVPRADLPGEDNSGVPLTICEIDVIQAMQEVRPTAMKEVFLETPKVRWSDIGGQHSIKRHLQKVVERPLKFPDRMQRLNIRSKKGILLYGPPGCSKTLTVKALATEAGLNFLAVKGAEILSMYVGESERALREIFQKARAARPSIIFFDEIDAIASKRSSTSHGGVNVLTTLLNEMDGIEELRNVLVVAATNKPDVLDPALMRPGRLDNIIYIGPPDFDARKEIIEIWFRKSVVSSEVNIDELAAKTEGYSGAEIVLRLQSRPLFFRFGNWRKADGTDFYYTWGYLRTSQAFKEQTLKAFTYLSRYINKDVLDIKAFPGKSLRNNINLLSSQSSALKRCRRGHSPGDDLELGLQRCLLIQTGHPLVLFVALSRLAPYQDTELRAGVHLNNGNLIVATDTEEGAGVALCHETENTPEVPVELEADGGPGIEAIPGAPVPEVPLEGVQRFDAHSIVVEKLTKNVTEDHLYEIFGSFGEIQSLDLPMNRAFMTNRGTAYIVYYDVADAEAAISHMHEAQLDGAVLKVSIVLPRRTFSRSPPPARRTGMEGSHSAHGREVLNSGRQSSGTFHPLVVLALGHYDPCQRRLLQEGETPLAEIAQGAVDAVARAIAATAL</sequence>
<feature type="domain" description="RRM" evidence="5">
    <location>
        <begin position="889"/>
        <end position="967"/>
    </location>
</feature>
<dbReference type="SMART" id="SM00360">
    <property type="entry name" value="RRM"/>
    <property type="match status" value="1"/>
</dbReference>
<dbReference type="Gene3D" id="3.40.50.300">
    <property type="entry name" value="P-loop containing nucleotide triphosphate hydrolases"/>
    <property type="match status" value="2"/>
</dbReference>
<protein>
    <submittedName>
        <fullName evidence="6">AAA family ATPase</fullName>
    </submittedName>
</protein>
<dbReference type="GeneID" id="25316315"/>
<evidence type="ECO:0000313" key="6">
    <source>
        <dbReference type="EMBL" id="KKA22076.1"/>
    </source>
</evidence>
<keyword evidence="7" id="KW-1185">Reference proteome</keyword>
<dbReference type="GO" id="GO:0005737">
    <property type="term" value="C:cytoplasm"/>
    <property type="evidence" value="ECO:0007669"/>
    <property type="project" value="TreeGrafter"/>
</dbReference>
<dbReference type="Gene3D" id="2.40.40.20">
    <property type="match status" value="1"/>
</dbReference>
<evidence type="ECO:0000313" key="7">
    <source>
        <dbReference type="Proteomes" id="UP000053958"/>
    </source>
</evidence>
<dbReference type="InterPro" id="IPR012677">
    <property type="entry name" value="Nucleotide-bd_a/b_plait_sf"/>
</dbReference>
<dbReference type="GO" id="GO:0005524">
    <property type="term" value="F:ATP binding"/>
    <property type="evidence" value="ECO:0007669"/>
    <property type="project" value="UniProtKB-KW"/>
</dbReference>
<keyword evidence="3" id="KW-0694">RNA-binding</keyword>
<dbReference type="InterPro" id="IPR003593">
    <property type="entry name" value="AAA+_ATPase"/>
</dbReference>
<comment type="caution">
    <text evidence="6">The sequence shown here is derived from an EMBL/GenBank/DDBJ whole genome shotgun (WGS) entry which is preliminary data.</text>
</comment>
<keyword evidence="1" id="KW-0547">Nucleotide-binding</keyword>
<dbReference type="SMART" id="SM00382">
    <property type="entry name" value="AAA"/>
    <property type="match status" value="2"/>
</dbReference>
<dbReference type="PANTHER" id="PTHR23077">
    <property type="entry name" value="AAA-FAMILY ATPASE"/>
    <property type="match status" value="1"/>
</dbReference>
<dbReference type="PROSITE" id="PS50102">
    <property type="entry name" value="RRM"/>
    <property type="match status" value="1"/>
</dbReference>
<dbReference type="InterPro" id="IPR003959">
    <property type="entry name" value="ATPase_AAA_core"/>
</dbReference>
<dbReference type="Proteomes" id="UP000053958">
    <property type="component" value="Unassembled WGS sequence"/>
</dbReference>
<organism evidence="6 7">
    <name type="scientific">Rasamsonia emersonii (strain ATCC 16479 / CBS 393.64 / IMI 116815)</name>
    <dbReference type="NCBI Taxonomy" id="1408163"/>
    <lineage>
        <taxon>Eukaryota</taxon>
        <taxon>Fungi</taxon>
        <taxon>Dikarya</taxon>
        <taxon>Ascomycota</taxon>
        <taxon>Pezizomycotina</taxon>
        <taxon>Eurotiomycetes</taxon>
        <taxon>Eurotiomycetidae</taxon>
        <taxon>Eurotiales</taxon>
        <taxon>Trichocomaceae</taxon>
        <taxon>Rasamsonia</taxon>
    </lineage>
</organism>
<dbReference type="Pfam" id="PF00076">
    <property type="entry name" value="RRM_1"/>
    <property type="match status" value="1"/>
</dbReference>
<dbReference type="Gene3D" id="1.10.8.60">
    <property type="match status" value="2"/>
</dbReference>
<dbReference type="RefSeq" id="XP_013328688.1">
    <property type="nucleotide sequence ID" value="XM_013473234.1"/>
</dbReference>
<dbReference type="InterPro" id="IPR034201">
    <property type="entry name" value="RNPS1_RRM"/>
</dbReference>
<dbReference type="CDD" id="cd19511">
    <property type="entry name" value="RecA-like_CDC48_r2-like"/>
    <property type="match status" value="1"/>
</dbReference>
<dbReference type="SUPFAM" id="SSF54928">
    <property type="entry name" value="RNA-binding domain, RBD"/>
    <property type="match status" value="1"/>
</dbReference>
<dbReference type="PANTHER" id="PTHR23077:SF27">
    <property type="entry name" value="ATPASE FAMILY GENE 2 PROTEIN HOMOLOG A"/>
    <property type="match status" value="1"/>
</dbReference>
<dbReference type="SUPFAM" id="SSF52540">
    <property type="entry name" value="P-loop containing nucleoside triphosphate hydrolases"/>
    <property type="match status" value="2"/>
</dbReference>
<dbReference type="InterPro" id="IPR000504">
    <property type="entry name" value="RRM_dom"/>
</dbReference>
<dbReference type="OrthoDB" id="27435at2759"/>
<dbReference type="InterPro" id="IPR003960">
    <property type="entry name" value="ATPase_AAA_CS"/>
</dbReference>
<dbReference type="InterPro" id="IPR027417">
    <property type="entry name" value="P-loop_NTPase"/>
</dbReference>
<evidence type="ECO:0000256" key="4">
    <source>
        <dbReference type="SAM" id="MobiDB-lite"/>
    </source>
</evidence>
<dbReference type="GO" id="GO:0016887">
    <property type="term" value="F:ATP hydrolysis activity"/>
    <property type="evidence" value="ECO:0007669"/>
    <property type="project" value="InterPro"/>
</dbReference>
<dbReference type="InterPro" id="IPR050168">
    <property type="entry name" value="AAA_ATPase_domain"/>
</dbReference>
<accession>A0A0F4YW52</accession>
<dbReference type="InterPro" id="IPR035979">
    <property type="entry name" value="RBD_domain_sf"/>
</dbReference>
<name>A0A0F4YW52_RASE3</name>
<proteinExistence type="predicted"/>
<gene>
    <name evidence="6" type="ORF">T310_3966</name>
</gene>
<reference evidence="6 7" key="1">
    <citation type="submission" date="2015-04" db="EMBL/GenBank/DDBJ databases">
        <authorList>
            <person name="Heijne W.H."/>
            <person name="Fedorova N.D."/>
            <person name="Nierman W.C."/>
            <person name="Vollebregt A.W."/>
            <person name="Zhao Z."/>
            <person name="Wu L."/>
            <person name="Kumar M."/>
            <person name="Stam H."/>
            <person name="van den Berg M.A."/>
            <person name="Pel H.J."/>
        </authorList>
    </citation>
    <scope>NUCLEOTIDE SEQUENCE [LARGE SCALE GENOMIC DNA]</scope>
    <source>
        <strain evidence="6 7">CBS 393.64</strain>
    </source>
</reference>
<dbReference type="FunFam" id="3.40.50.300:FF:001721">
    <property type="entry name" value="AAA family ATPase, putative"/>
    <property type="match status" value="1"/>
</dbReference>
<keyword evidence="2" id="KW-0067">ATP-binding</keyword>
<dbReference type="STRING" id="1408163.A0A0F4YW52"/>
<evidence type="ECO:0000256" key="2">
    <source>
        <dbReference type="ARBA" id="ARBA00022840"/>
    </source>
</evidence>